<proteinExistence type="predicted"/>
<gene>
    <name evidence="1" type="ORF">BCF74_12314</name>
</gene>
<evidence type="ECO:0000313" key="1">
    <source>
        <dbReference type="EMBL" id="PRY54840.1"/>
    </source>
</evidence>
<reference evidence="1 2" key="1">
    <citation type="submission" date="2018-03" db="EMBL/GenBank/DDBJ databases">
        <title>Genomic Encyclopedia of Archaeal and Bacterial Type Strains, Phase II (KMG-II): from individual species to whole genera.</title>
        <authorList>
            <person name="Goeker M."/>
        </authorList>
    </citation>
    <scope>NUCLEOTIDE SEQUENCE [LARGE SCALE GENOMIC DNA]</scope>
    <source>
        <strain evidence="1 2">ATCC BAA-1496</strain>
    </source>
</reference>
<name>A0A2T0UA86_9MICO</name>
<organism evidence="1 2">
    <name type="scientific">Knoellia remsis</name>
    <dbReference type="NCBI Taxonomy" id="407159"/>
    <lineage>
        <taxon>Bacteria</taxon>
        <taxon>Bacillati</taxon>
        <taxon>Actinomycetota</taxon>
        <taxon>Actinomycetes</taxon>
        <taxon>Micrococcales</taxon>
        <taxon>Intrasporangiaceae</taxon>
        <taxon>Knoellia</taxon>
    </lineage>
</organism>
<dbReference type="OrthoDB" id="3822678at2"/>
<comment type="caution">
    <text evidence="1">The sequence shown here is derived from an EMBL/GenBank/DDBJ whole genome shotgun (WGS) entry which is preliminary data.</text>
</comment>
<dbReference type="Proteomes" id="UP000237822">
    <property type="component" value="Unassembled WGS sequence"/>
</dbReference>
<dbReference type="EMBL" id="PVTI01000023">
    <property type="protein sequence ID" value="PRY54840.1"/>
    <property type="molecule type" value="Genomic_DNA"/>
</dbReference>
<sequence>MTFENLPQNFRDLSLDDPVLRGDAVDLFVGLADRENGCLSVVLLDADHRALQPIVIGDMGPAIPESVRYVLRTLLEETRPPAVVITLGRDGSPLFTDTDRAVHQVAVDTCRELDITLLGTYVATEHCVRELPDHLRLAS</sequence>
<keyword evidence="2" id="KW-1185">Reference proteome</keyword>
<dbReference type="RefSeq" id="WP_106298385.1">
    <property type="nucleotide sequence ID" value="NZ_PVTI01000023.1"/>
</dbReference>
<evidence type="ECO:0000313" key="2">
    <source>
        <dbReference type="Proteomes" id="UP000237822"/>
    </source>
</evidence>
<protein>
    <recommendedName>
        <fullName evidence="3">RadC-like JAB domain-containing protein</fullName>
    </recommendedName>
</protein>
<dbReference type="AlphaFoldDB" id="A0A2T0UA86"/>
<accession>A0A2T0UA86</accession>
<evidence type="ECO:0008006" key="3">
    <source>
        <dbReference type="Google" id="ProtNLM"/>
    </source>
</evidence>